<reference evidence="3 4" key="1">
    <citation type="submission" date="2019-07" db="EMBL/GenBank/DDBJ databases">
        <title>Diversity of Bacteria from Kongsfjorden, Arctic.</title>
        <authorList>
            <person name="Yu Y."/>
        </authorList>
    </citation>
    <scope>NUCLEOTIDE SEQUENCE [LARGE SCALE GENOMIC DNA]</scope>
    <source>
        <strain evidence="3 4">SM1928</strain>
    </source>
</reference>
<organism evidence="3 4">
    <name type="scientific">Paenarthrobacter nitroguajacolicus</name>
    <name type="common">Arthrobacter nitroguajacolicus</name>
    <dbReference type="NCBI Taxonomy" id="211146"/>
    <lineage>
        <taxon>Bacteria</taxon>
        <taxon>Bacillati</taxon>
        <taxon>Actinomycetota</taxon>
        <taxon>Actinomycetes</taxon>
        <taxon>Micrococcales</taxon>
        <taxon>Micrococcaceae</taxon>
        <taxon>Paenarthrobacter</taxon>
    </lineage>
</organism>
<dbReference type="EMBL" id="VNFK01000009">
    <property type="protein sequence ID" value="TVU61931.1"/>
    <property type="molecule type" value="Genomic_DNA"/>
</dbReference>
<dbReference type="RefSeq" id="WP_144650954.1">
    <property type="nucleotide sequence ID" value="NZ_VNFK01000009.1"/>
</dbReference>
<evidence type="ECO:0000313" key="4">
    <source>
        <dbReference type="Proteomes" id="UP000316500"/>
    </source>
</evidence>
<dbReference type="InterPro" id="IPR012336">
    <property type="entry name" value="Thioredoxin-like_fold"/>
</dbReference>
<dbReference type="Gene3D" id="3.40.30.10">
    <property type="entry name" value="Glutaredoxin"/>
    <property type="match status" value="1"/>
</dbReference>
<proteinExistence type="predicted"/>
<dbReference type="PROSITE" id="PS51352">
    <property type="entry name" value="THIOREDOXIN_2"/>
    <property type="match status" value="1"/>
</dbReference>
<dbReference type="SUPFAM" id="SSF52833">
    <property type="entry name" value="Thioredoxin-like"/>
    <property type="match status" value="1"/>
</dbReference>
<name>A0A558GYG9_PAENT</name>
<sequence length="232" mass="25358">MTQAPPKPQRPAADTAKKVRIVIWILIAAVVATGAIWFAVFAAPKPAPAPVVAPADGGQLVRDDSHRITAPVTEKAQLVEFLDFECEACRAANPLVEQLKKEYGDRITFVHRYFPLPGHRNSGTSALAVEAAAQQGKYEQMVAVMFETQAKWGEKQDSQAAVFRGYAQDLGLDMARYDADIADEKTKERIRKDVSDGTALGVAGTPTFFLDGKKLALNTEEQFRQLLDDAAK</sequence>
<dbReference type="AlphaFoldDB" id="A0A558GYG9"/>
<evidence type="ECO:0000313" key="3">
    <source>
        <dbReference type="EMBL" id="TVU61931.1"/>
    </source>
</evidence>
<comment type="caution">
    <text evidence="3">The sequence shown here is derived from an EMBL/GenBank/DDBJ whole genome shotgun (WGS) entry which is preliminary data.</text>
</comment>
<dbReference type="PANTHER" id="PTHR35891">
    <property type="entry name" value="THIOL:DISULFIDE INTERCHANGE PROTEIN DSBA"/>
    <property type="match status" value="1"/>
</dbReference>
<dbReference type="Pfam" id="PF13462">
    <property type="entry name" value="Thioredoxin_4"/>
    <property type="match status" value="1"/>
</dbReference>
<keyword evidence="1" id="KW-0812">Transmembrane</keyword>
<evidence type="ECO:0000259" key="2">
    <source>
        <dbReference type="PROSITE" id="PS51352"/>
    </source>
</evidence>
<evidence type="ECO:0000256" key="1">
    <source>
        <dbReference type="SAM" id="Phobius"/>
    </source>
</evidence>
<feature type="domain" description="Thioredoxin" evidence="2">
    <location>
        <begin position="41"/>
        <end position="232"/>
    </location>
</feature>
<gene>
    <name evidence="3" type="ORF">FQP90_12710</name>
</gene>
<dbReference type="InterPro" id="IPR050824">
    <property type="entry name" value="Thiol_disulfide_DsbA"/>
</dbReference>
<keyword evidence="1" id="KW-0472">Membrane</keyword>
<dbReference type="InterPro" id="IPR013766">
    <property type="entry name" value="Thioredoxin_domain"/>
</dbReference>
<protein>
    <submittedName>
        <fullName evidence="3">Disulfide bond formation protein DsbA</fullName>
    </submittedName>
</protein>
<dbReference type="PANTHER" id="PTHR35891:SF2">
    <property type="entry name" value="THIOL:DISULFIDE INTERCHANGE PROTEIN DSBA"/>
    <property type="match status" value="1"/>
</dbReference>
<accession>A0A558GYG9</accession>
<dbReference type="OrthoDB" id="117402at2"/>
<dbReference type="InterPro" id="IPR036249">
    <property type="entry name" value="Thioredoxin-like_sf"/>
</dbReference>
<dbReference type="Proteomes" id="UP000316500">
    <property type="component" value="Unassembled WGS sequence"/>
</dbReference>
<feature type="transmembrane region" description="Helical" evidence="1">
    <location>
        <begin position="21"/>
        <end position="43"/>
    </location>
</feature>
<keyword evidence="1" id="KW-1133">Transmembrane helix</keyword>